<proteinExistence type="inferred from homology"/>
<evidence type="ECO:0000313" key="10">
    <source>
        <dbReference type="EMBL" id="CAB4913937.1"/>
    </source>
</evidence>
<comment type="similarity">
    <text evidence="2">Belongs to the IPP transferase family.</text>
</comment>
<evidence type="ECO:0000256" key="9">
    <source>
        <dbReference type="ARBA" id="ARBA00049563"/>
    </source>
</evidence>
<evidence type="ECO:0000256" key="8">
    <source>
        <dbReference type="ARBA" id="ARBA00022842"/>
    </source>
</evidence>
<dbReference type="PANTHER" id="PTHR11088:SF60">
    <property type="entry name" value="TRNA DIMETHYLALLYLTRANSFERASE"/>
    <property type="match status" value="1"/>
</dbReference>
<organism evidence="10">
    <name type="scientific">freshwater metagenome</name>
    <dbReference type="NCBI Taxonomy" id="449393"/>
    <lineage>
        <taxon>unclassified sequences</taxon>
        <taxon>metagenomes</taxon>
        <taxon>ecological metagenomes</taxon>
    </lineage>
</organism>
<keyword evidence="7" id="KW-0067">ATP-binding</keyword>
<dbReference type="EC" id="2.5.1.75" evidence="3"/>
<evidence type="ECO:0000256" key="5">
    <source>
        <dbReference type="ARBA" id="ARBA00022694"/>
    </source>
</evidence>
<sequence>MGPTASGKSALAIELAERLNGEVINADAMQIYRGMDIGTGKPTLAQRATVPHYVFDVWPVGHPVSVAEYQQVARVALDDVLSRGRTAIVVGGSWLYVRALLDELNFPGTDAKVRARWEQRLYSEGAEALHVELAQRDPAAAIAILPSNGRRIVRALEVIEITGQPFTANLPRESTRYPATYVGLDIPRDVLDERIADRVAAMWASGWVAEVKDLPELATSPTAVMALGYPQVLAFLAGEIDEQTARDETVRLTRKFARRQDRFFRRDERVQWLAYDAPDLLDQALSICT</sequence>
<dbReference type="Pfam" id="PF01715">
    <property type="entry name" value="IPPT"/>
    <property type="match status" value="1"/>
</dbReference>
<dbReference type="Gene3D" id="1.10.20.140">
    <property type="match status" value="1"/>
</dbReference>
<gene>
    <name evidence="10" type="ORF">UFOPK3610_00996</name>
</gene>
<accession>A0A6J7GZ51</accession>
<dbReference type="Gene3D" id="3.40.50.300">
    <property type="entry name" value="P-loop containing nucleotide triphosphate hydrolases"/>
    <property type="match status" value="1"/>
</dbReference>
<dbReference type="GO" id="GO:0052381">
    <property type="term" value="F:tRNA dimethylallyltransferase activity"/>
    <property type="evidence" value="ECO:0007669"/>
    <property type="project" value="UniProtKB-EC"/>
</dbReference>
<dbReference type="GO" id="GO:0006400">
    <property type="term" value="P:tRNA modification"/>
    <property type="evidence" value="ECO:0007669"/>
    <property type="project" value="TreeGrafter"/>
</dbReference>
<dbReference type="PANTHER" id="PTHR11088">
    <property type="entry name" value="TRNA DIMETHYLALLYLTRANSFERASE"/>
    <property type="match status" value="1"/>
</dbReference>
<dbReference type="GO" id="GO:0005524">
    <property type="term" value="F:ATP binding"/>
    <property type="evidence" value="ECO:0007669"/>
    <property type="project" value="UniProtKB-KW"/>
</dbReference>
<evidence type="ECO:0000256" key="1">
    <source>
        <dbReference type="ARBA" id="ARBA00001946"/>
    </source>
</evidence>
<dbReference type="HAMAP" id="MF_00185">
    <property type="entry name" value="IPP_trans"/>
    <property type="match status" value="1"/>
</dbReference>
<protein>
    <recommendedName>
        <fullName evidence="3">tRNA dimethylallyltransferase</fullName>
        <ecNumber evidence="3">2.5.1.75</ecNumber>
    </recommendedName>
</protein>
<dbReference type="SUPFAM" id="SSF52540">
    <property type="entry name" value="P-loop containing nucleoside triphosphate hydrolases"/>
    <property type="match status" value="2"/>
</dbReference>
<keyword evidence="5" id="KW-0819">tRNA processing</keyword>
<dbReference type="InterPro" id="IPR027417">
    <property type="entry name" value="P-loop_NTPase"/>
</dbReference>
<dbReference type="InterPro" id="IPR018022">
    <property type="entry name" value="IPT"/>
</dbReference>
<reference evidence="10" key="1">
    <citation type="submission" date="2020-05" db="EMBL/GenBank/DDBJ databases">
        <authorList>
            <person name="Chiriac C."/>
            <person name="Salcher M."/>
            <person name="Ghai R."/>
            <person name="Kavagutti S V."/>
        </authorList>
    </citation>
    <scope>NUCLEOTIDE SEQUENCE</scope>
</reference>
<evidence type="ECO:0000256" key="3">
    <source>
        <dbReference type="ARBA" id="ARBA00012665"/>
    </source>
</evidence>
<dbReference type="AlphaFoldDB" id="A0A6J7GZ51"/>
<dbReference type="NCBIfam" id="TIGR00174">
    <property type="entry name" value="miaA"/>
    <property type="match status" value="1"/>
</dbReference>
<keyword evidence="6" id="KW-0547">Nucleotide-binding</keyword>
<evidence type="ECO:0000256" key="2">
    <source>
        <dbReference type="ARBA" id="ARBA00005842"/>
    </source>
</evidence>
<name>A0A6J7GZ51_9ZZZZ</name>
<keyword evidence="4" id="KW-0808">Transferase</keyword>
<evidence type="ECO:0000256" key="6">
    <source>
        <dbReference type="ARBA" id="ARBA00022741"/>
    </source>
</evidence>
<comment type="cofactor">
    <cofactor evidence="1">
        <name>Mg(2+)</name>
        <dbReference type="ChEBI" id="CHEBI:18420"/>
    </cofactor>
</comment>
<dbReference type="InterPro" id="IPR039657">
    <property type="entry name" value="Dimethylallyltransferase"/>
</dbReference>
<evidence type="ECO:0000256" key="7">
    <source>
        <dbReference type="ARBA" id="ARBA00022840"/>
    </source>
</evidence>
<dbReference type="EMBL" id="CAFBMR010000034">
    <property type="protein sequence ID" value="CAB4913937.1"/>
    <property type="molecule type" value="Genomic_DNA"/>
</dbReference>
<dbReference type="FunFam" id="1.10.20.140:FF:000001">
    <property type="entry name" value="tRNA dimethylallyltransferase"/>
    <property type="match status" value="1"/>
</dbReference>
<keyword evidence="8" id="KW-0460">Magnesium</keyword>
<comment type="catalytic activity">
    <reaction evidence="9">
        <text>adenosine(37) in tRNA + dimethylallyl diphosphate = N(6)-dimethylallyladenosine(37) in tRNA + diphosphate</text>
        <dbReference type="Rhea" id="RHEA:26482"/>
        <dbReference type="Rhea" id="RHEA-COMP:10162"/>
        <dbReference type="Rhea" id="RHEA-COMP:10375"/>
        <dbReference type="ChEBI" id="CHEBI:33019"/>
        <dbReference type="ChEBI" id="CHEBI:57623"/>
        <dbReference type="ChEBI" id="CHEBI:74411"/>
        <dbReference type="ChEBI" id="CHEBI:74415"/>
        <dbReference type="EC" id="2.5.1.75"/>
    </reaction>
</comment>
<evidence type="ECO:0000256" key="4">
    <source>
        <dbReference type="ARBA" id="ARBA00022679"/>
    </source>
</evidence>